<proteinExistence type="predicted"/>
<reference evidence="1 2" key="1">
    <citation type="submission" date="2008-10" db="EMBL/GenBank/DDBJ databases">
        <title>Genome sequence of Bacillus cereus G9842.</title>
        <authorList>
            <person name="Dodson R.J."/>
            <person name="Durkin A.S."/>
            <person name="Rosovitz M.J."/>
            <person name="Rasko D.A."/>
            <person name="Hoffmaster A."/>
            <person name="Ravel J."/>
            <person name="Sutton G."/>
        </authorList>
    </citation>
    <scope>NUCLEOTIDE SEQUENCE [LARGE SCALE GENOMIC DNA]</scope>
    <source>
        <strain evidence="1 2">G9842</strain>
    </source>
</reference>
<protein>
    <submittedName>
        <fullName evidence="1">Uncharacterized protein</fullName>
    </submittedName>
</protein>
<accession>B7IIF7</accession>
<dbReference type="HOGENOM" id="CLU_3229151_0_0_9"/>
<sequence>MEIKLKALFYYKKIGDSTIVLAESPSTIEPNNVLFLYVVMGSS</sequence>
<organism evidence="1 2">
    <name type="scientific">Bacillus cereus (strain G9842)</name>
    <dbReference type="NCBI Taxonomy" id="405531"/>
    <lineage>
        <taxon>Bacteria</taxon>
        <taxon>Bacillati</taxon>
        <taxon>Bacillota</taxon>
        <taxon>Bacilli</taxon>
        <taxon>Bacillales</taxon>
        <taxon>Bacillaceae</taxon>
        <taxon>Bacillus</taxon>
        <taxon>Bacillus cereus group</taxon>
    </lineage>
</organism>
<dbReference type="KEGG" id="bcg:BCG9842_B2652"/>
<dbReference type="EMBL" id="CP001186">
    <property type="protein sequence ID" value="ACK94348.1"/>
    <property type="molecule type" value="Genomic_DNA"/>
</dbReference>
<gene>
    <name evidence="1" type="ordered locus">BCG9842_B2652</name>
</gene>
<dbReference type="AlphaFoldDB" id="B7IIF7"/>
<name>B7IIF7_BACC2</name>
<dbReference type="Proteomes" id="UP000006744">
    <property type="component" value="Chromosome"/>
</dbReference>
<evidence type="ECO:0000313" key="1">
    <source>
        <dbReference type="EMBL" id="ACK94348.1"/>
    </source>
</evidence>
<evidence type="ECO:0000313" key="2">
    <source>
        <dbReference type="Proteomes" id="UP000006744"/>
    </source>
</evidence>